<gene>
    <name evidence="1" type="ORF">L21SP2_3327</name>
</gene>
<accession>V5WM21</accession>
<evidence type="ECO:0000313" key="2">
    <source>
        <dbReference type="Proteomes" id="UP000018680"/>
    </source>
</evidence>
<dbReference type="STRING" id="1307761.L21SP2_3327"/>
<reference evidence="1 2" key="1">
    <citation type="journal article" date="2015" name="Stand. Genomic Sci.">
        <title>Complete genome sequence and description of Salinispira pacifica gen. nov., sp. nov., a novel spirochaete isolated form a hypersaline microbial mat.</title>
        <authorList>
            <person name="Ben Hania W."/>
            <person name="Joseph M."/>
            <person name="Schumann P."/>
            <person name="Bunk B."/>
            <person name="Fiebig A."/>
            <person name="Sproer C."/>
            <person name="Klenk H.P."/>
            <person name="Fardeau M.L."/>
            <person name="Spring S."/>
        </authorList>
    </citation>
    <scope>NUCLEOTIDE SEQUENCE [LARGE SCALE GENOMIC DNA]</scope>
    <source>
        <strain evidence="1 2">L21-RPul-D2</strain>
    </source>
</reference>
<dbReference type="AlphaFoldDB" id="V5WM21"/>
<protein>
    <submittedName>
        <fullName evidence="1">Uncharacterized protein</fullName>
    </submittedName>
</protein>
<keyword evidence="2" id="KW-1185">Reference proteome</keyword>
<evidence type="ECO:0000313" key="1">
    <source>
        <dbReference type="EMBL" id="AHC16665.1"/>
    </source>
</evidence>
<name>V5WM21_9SPIO</name>
<dbReference type="HOGENOM" id="CLU_3122482_0_0_12"/>
<dbReference type="KEGG" id="slr:L21SP2_3327"/>
<proteinExistence type="predicted"/>
<sequence>MQILSTKLHVPPPPENIVRRPELLELMNIGAKRQLTLISAPAGFGKALIS</sequence>
<organism evidence="1 2">
    <name type="scientific">Salinispira pacifica</name>
    <dbReference type="NCBI Taxonomy" id="1307761"/>
    <lineage>
        <taxon>Bacteria</taxon>
        <taxon>Pseudomonadati</taxon>
        <taxon>Spirochaetota</taxon>
        <taxon>Spirochaetia</taxon>
        <taxon>Spirochaetales</taxon>
        <taxon>Spirochaetaceae</taxon>
        <taxon>Salinispira</taxon>
    </lineage>
</organism>
<dbReference type="EMBL" id="CP006939">
    <property type="protein sequence ID" value="AHC16665.1"/>
    <property type="molecule type" value="Genomic_DNA"/>
</dbReference>
<dbReference type="Proteomes" id="UP000018680">
    <property type="component" value="Chromosome"/>
</dbReference>